<keyword evidence="4" id="KW-0862">Zinc</keyword>
<dbReference type="GO" id="GO:0000978">
    <property type="term" value="F:RNA polymerase II cis-regulatory region sequence-specific DNA binding"/>
    <property type="evidence" value="ECO:0007669"/>
    <property type="project" value="TreeGrafter"/>
</dbReference>
<evidence type="ECO:0000256" key="4">
    <source>
        <dbReference type="ARBA" id="ARBA00022833"/>
    </source>
</evidence>
<evidence type="ECO:0000256" key="5">
    <source>
        <dbReference type="PROSITE-ProRule" id="PRU00042"/>
    </source>
</evidence>
<dbReference type="GO" id="GO:0005634">
    <property type="term" value="C:nucleus"/>
    <property type="evidence" value="ECO:0007669"/>
    <property type="project" value="UniProtKB-ARBA"/>
</dbReference>
<proteinExistence type="predicted"/>
<dbReference type="Pfam" id="PF00096">
    <property type="entry name" value="zf-C2H2"/>
    <property type="match status" value="1"/>
</dbReference>
<dbReference type="PROSITE" id="PS50157">
    <property type="entry name" value="ZINC_FINGER_C2H2_2"/>
    <property type="match status" value="2"/>
</dbReference>
<dbReference type="PROSITE" id="PS00028">
    <property type="entry name" value="ZINC_FINGER_C2H2_1"/>
    <property type="match status" value="1"/>
</dbReference>
<evidence type="ECO:0000256" key="2">
    <source>
        <dbReference type="ARBA" id="ARBA00022737"/>
    </source>
</evidence>
<keyword evidence="1" id="KW-0479">Metal-binding</keyword>
<dbReference type="FunFam" id="3.30.160.60:FF:000446">
    <property type="entry name" value="Zinc finger protein"/>
    <property type="match status" value="1"/>
</dbReference>
<dbReference type="GO" id="GO:0045944">
    <property type="term" value="P:positive regulation of transcription by RNA polymerase II"/>
    <property type="evidence" value="ECO:0007669"/>
    <property type="project" value="UniProtKB-ARBA"/>
</dbReference>
<keyword evidence="3 5" id="KW-0863">Zinc-finger</keyword>
<evidence type="ECO:0000259" key="6">
    <source>
        <dbReference type="PROSITE" id="PS50157"/>
    </source>
</evidence>
<keyword evidence="2" id="KW-0677">Repeat</keyword>
<feature type="domain" description="C2H2-type" evidence="6">
    <location>
        <begin position="161"/>
        <end position="185"/>
    </location>
</feature>
<dbReference type="InterPro" id="IPR050329">
    <property type="entry name" value="GLI_C2H2-zinc-finger"/>
</dbReference>
<dbReference type="EMBL" id="MU004233">
    <property type="protein sequence ID" value="KAF2671514.1"/>
    <property type="molecule type" value="Genomic_DNA"/>
</dbReference>
<dbReference type="SMART" id="SM00355">
    <property type="entry name" value="ZnF_C2H2"/>
    <property type="match status" value="4"/>
</dbReference>
<evidence type="ECO:0000256" key="3">
    <source>
        <dbReference type="ARBA" id="ARBA00022771"/>
    </source>
</evidence>
<accession>A0A6A6UKV3</accession>
<evidence type="ECO:0000256" key="1">
    <source>
        <dbReference type="ARBA" id="ARBA00022723"/>
    </source>
</evidence>
<dbReference type="AlphaFoldDB" id="A0A6A6UKV3"/>
<dbReference type="Proteomes" id="UP000799302">
    <property type="component" value="Unassembled WGS sequence"/>
</dbReference>
<sequence>MSPQQLRVEEYSSIYFSDSEDLWPITIFNSRADWNWRSHGGKQLEKPSTCHYNFNVLSTELAANVETTSLDLLEPLPNQHDDVELRGLSFLDAALDAPWDGELLQWVLPLDASPVEDSLVMETRAVSVAPSEATSTGSEGPGSSDLLTSTFNHAGPLAAKHSCAKCKEAFARALDLEEHAKTTKHKPFACSNCNTCFSRQDALTRHREVHGSPKLYPCPECEKYRGDASFRRRDHLRQHLRKKHRVHPSTEFPRYCSYECCTFSKRHWQEGFALRRDYSKHMRTVHGKERHDCSVEDCDRVGNRGFARLSDLIKHKKNVHGELC</sequence>
<gene>
    <name evidence="7" type="ORF">BT63DRAFT_412536</name>
</gene>
<dbReference type="InterPro" id="IPR013087">
    <property type="entry name" value="Znf_C2H2_type"/>
</dbReference>
<name>A0A6A6UKV3_9PEZI</name>
<keyword evidence="8" id="KW-1185">Reference proteome</keyword>
<organism evidence="7 8">
    <name type="scientific">Microthyrium microscopicum</name>
    <dbReference type="NCBI Taxonomy" id="703497"/>
    <lineage>
        <taxon>Eukaryota</taxon>
        <taxon>Fungi</taxon>
        <taxon>Dikarya</taxon>
        <taxon>Ascomycota</taxon>
        <taxon>Pezizomycotina</taxon>
        <taxon>Dothideomycetes</taxon>
        <taxon>Dothideomycetes incertae sedis</taxon>
        <taxon>Microthyriales</taxon>
        <taxon>Microthyriaceae</taxon>
        <taxon>Microthyrium</taxon>
    </lineage>
</organism>
<dbReference type="OrthoDB" id="3822493at2759"/>
<feature type="domain" description="C2H2-type" evidence="6">
    <location>
        <begin position="188"/>
        <end position="215"/>
    </location>
</feature>
<dbReference type="GO" id="GO:0000981">
    <property type="term" value="F:DNA-binding transcription factor activity, RNA polymerase II-specific"/>
    <property type="evidence" value="ECO:0007669"/>
    <property type="project" value="TreeGrafter"/>
</dbReference>
<dbReference type="PANTHER" id="PTHR19818">
    <property type="entry name" value="ZINC FINGER PROTEIN ZIC AND GLI"/>
    <property type="match status" value="1"/>
</dbReference>
<dbReference type="InterPro" id="IPR036236">
    <property type="entry name" value="Znf_C2H2_sf"/>
</dbReference>
<evidence type="ECO:0000313" key="7">
    <source>
        <dbReference type="EMBL" id="KAF2671514.1"/>
    </source>
</evidence>
<dbReference type="SUPFAM" id="SSF57667">
    <property type="entry name" value="beta-beta-alpha zinc fingers"/>
    <property type="match status" value="1"/>
</dbReference>
<reference evidence="7" key="1">
    <citation type="journal article" date="2020" name="Stud. Mycol.">
        <title>101 Dothideomycetes genomes: a test case for predicting lifestyles and emergence of pathogens.</title>
        <authorList>
            <person name="Haridas S."/>
            <person name="Albert R."/>
            <person name="Binder M."/>
            <person name="Bloem J."/>
            <person name="Labutti K."/>
            <person name="Salamov A."/>
            <person name="Andreopoulos B."/>
            <person name="Baker S."/>
            <person name="Barry K."/>
            <person name="Bills G."/>
            <person name="Bluhm B."/>
            <person name="Cannon C."/>
            <person name="Castanera R."/>
            <person name="Culley D."/>
            <person name="Daum C."/>
            <person name="Ezra D."/>
            <person name="Gonzalez J."/>
            <person name="Henrissat B."/>
            <person name="Kuo A."/>
            <person name="Liang C."/>
            <person name="Lipzen A."/>
            <person name="Lutzoni F."/>
            <person name="Magnuson J."/>
            <person name="Mondo S."/>
            <person name="Nolan M."/>
            <person name="Ohm R."/>
            <person name="Pangilinan J."/>
            <person name="Park H.-J."/>
            <person name="Ramirez L."/>
            <person name="Alfaro M."/>
            <person name="Sun H."/>
            <person name="Tritt A."/>
            <person name="Yoshinaga Y."/>
            <person name="Zwiers L.-H."/>
            <person name="Turgeon B."/>
            <person name="Goodwin S."/>
            <person name="Spatafora J."/>
            <person name="Crous P."/>
            <person name="Grigoriev I."/>
        </authorList>
    </citation>
    <scope>NUCLEOTIDE SEQUENCE</scope>
    <source>
        <strain evidence="7">CBS 115976</strain>
    </source>
</reference>
<dbReference type="GO" id="GO:0008270">
    <property type="term" value="F:zinc ion binding"/>
    <property type="evidence" value="ECO:0007669"/>
    <property type="project" value="UniProtKB-KW"/>
</dbReference>
<protein>
    <recommendedName>
        <fullName evidence="6">C2H2-type domain-containing protein</fullName>
    </recommendedName>
</protein>
<dbReference type="PANTHER" id="PTHR19818:SF139">
    <property type="entry name" value="PAIR-RULE PROTEIN ODD-PAIRED"/>
    <property type="match status" value="1"/>
</dbReference>
<evidence type="ECO:0000313" key="8">
    <source>
        <dbReference type="Proteomes" id="UP000799302"/>
    </source>
</evidence>
<dbReference type="Gene3D" id="3.30.160.60">
    <property type="entry name" value="Classic Zinc Finger"/>
    <property type="match status" value="2"/>
</dbReference>